<name>A0AAV5X099_9BILA</name>
<feature type="transmembrane region" description="Helical" evidence="9">
    <location>
        <begin position="450"/>
        <end position="473"/>
    </location>
</feature>
<dbReference type="GO" id="GO:0005332">
    <property type="term" value="F:gamma-aminobutyric acid:sodium:chloride symporter activity"/>
    <property type="evidence" value="ECO:0007669"/>
    <property type="project" value="TreeGrafter"/>
</dbReference>
<dbReference type="GO" id="GO:0046872">
    <property type="term" value="F:metal ion binding"/>
    <property type="evidence" value="ECO:0007669"/>
    <property type="project" value="UniProtKB-KW"/>
</dbReference>
<dbReference type="PANTHER" id="PTHR11616">
    <property type="entry name" value="SODIUM/CHLORIDE DEPENDENT TRANSPORTER"/>
    <property type="match status" value="1"/>
</dbReference>
<evidence type="ECO:0000256" key="7">
    <source>
        <dbReference type="PIRSR" id="PIRSR600175-1"/>
    </source>
</evidence>
<comment type="caution">
    <text evidence="10">The sequence shown here is derived from an EMBL/GenBank/DDBJ whole genome shotgun (WGS) entry which is preliminary data.</text>
</comment>
<sequence length="625" mass="70164">QQMTERGSWGHKLHFLATCVGFATGLGNLWRFPALAYENGGGAFLVPYILVSFVIGFPLLYLEMSIGQFARVGPARCFRYFKPAMQGVGWASIIVAYVVGIYYNMINVYSAVYLKQIISGGAVEWMQCGNEWNTQYCQSGYEDEMCAISSGGNLSFYFNKTCWTLDQKNLRSEMVSNGSVLPPVSSAEEFFELYVHEKGTSLSDCGVNWQLLIGFALIWMVTAITLVKGVEWIGRISTFTATLPYFIITCIFFRAITLDGAEIGLDFFLFKPDWSYLFKINTWMQAAIQICYTLGIGFGGLLSLSSYNEEQHNCFKDAIIVVSFDSFMSVFGGSAAFATMGFLAKQSGLPLSQVVQSGTTLTFVAYPEAMMRMPLPYVWATAFFTMFLLLGVSSQFGMTEVMISGLADQMPTLHRHKGKLSILVCLSSFLLGLPLCTKGGIYWFTLMNEYCGTFALFAIAFFEVLLIGRLYGVREYQLDLHWMMGVPRSVFGKLFGAGGILILFNWAFVAPVILAILFSYALYSYFDFHVSYGKAPRVYTYPDWAGQLGWFMAILPLLAMPLFCITNVINYSRRKGSWREAFRVQPKLRSYDRIRGVASKRSSMTDQDHFRMATTTCSGRIVSIE</sequence>
<dbReference type="Pfam" id="PF00209">
    <property type="entry name" value="SNF"/>
    <property type="match status" value="1"/>
</dbReference>
<feature type="non-terminal residue" evidence="10">
    <location>
        <position position="1"/>
    </location>
</feature>
<evidence type="ECO:0000256" key="2">
    <source>
        <dbReference type="ARBA" id="ARBA00022448"/>
    </source>
</evidence>
<evidence type="ECO:0008006" key="12">
    <source>
        <dbReference type="Google" id="ProtNLM"/>
    </source>
</evidence>
<evidence type="ECO:0000256" key="1">
    <source>
        <dbReference type="ARBA" id="ARBA00004141"/>
    </source>
</evidence>
<dbReference type="InterPro" id="IPR000175">
    <property type="entry name" value="Na/ntran_symport"/>
</dbReference>
<dbReference type="NCBIfam" id="NF037979">
    <property type="entry name" value="Na_transp"/>
    <property type="match status" value="1"/>
</dbReference>
<organism evidence="10 11">
    <name type="scientific">Pristionchus fissidentatus</name>
    <dbReference type="NCBI Taxonomy" id="1538716"/>
    <lineage>
        <taxon>Eukaryota</taxon>
        <taxon>Metazoa</taxon>
        <taxon>Ecdysozoa</taxon>
        <taxon>Nematoda</taxon>
        <taxon>Chromadorea</taxon>
        <taxon>Rhabditida</taxon>
        <taxon>Rhabditina</taxon>
        <taxon>Diplogasteromorpha</taxon>
        <taxon>Diplogasteroidea</taxon>
        <taxon>Neodiplogasteridae</taxon>
        <taxon>Pristionchus</taxon>
    </lineage>
</organism>
<gene>
    <name evidence="10" type="ORF">PFISCL1PPCAC_28019</name>
</gene>
<feature type="disulfide bond" evidence="8">
    <location>
        <begin position="128"/>
        <end position="137"/>
    </location>
</feature>
<protein>
    <recommendedName>
        <fullName evidence="12">Transporter</fullName>
    </recommendedName>
</protein>
<feature type="transmembrane region" description="Helical" evidence="9">
    <location>
        <begin position="42"/>
        <end position="62"/>
    </location>
</feature>
<keyword evidence="7" id="KW-0479">Metal-binding</keyword>
<dbReference type="PROSITE" id="PS50267">
    <property type="entry name" value="NA_NEUROTRAN_SYMP_3"/>
    <property type="match status" value="1"/>
</dbReference>
<dbReference type="SUPFAM" id="SSF161070">
    <property type="entry name" value="SNF-like"/>
    <property type="match status" value="1"/>
</dbReference>
<evidence type="ECO:0000256" key="6">
    <source>
        <dbReference type="ARBA" id="ARBA00023136"/>
    </source>
</evidence>
<reference evidence="10" key="1">
    <citation type="submission" date="2023-10" db="EMBL/GenBank/DDBJ databases">
        <title>Genome assembly of Pristionchus species.</title>
        <authorList>
            <person name="Yoshida K."/>
            <person name="Sommer R.J."/>
        </authorList>
    </citation>
    <scope>NUCLEOTIDE SEQUENCE</scope>
    <source>
        <strain evidence="10">RS5133</strain>
    </source>
</reference>
<dbReference type="InterPro" id="IPR037272">
    <property type="entry name" value="SNS_sf"/>
</dbReference>
<keyword evidence="6 9" id="KW-0472">Membrane</keyword>
<feature type="binding site" evidence="7">
    <location>
        <position position="28"/>
    </location>
    <ligand>
        <name>Na(+)</name>
        <dbReference type="ChEBI" id="CHEBI:29101"/>
        <label>1</label>
    </ligand>
</feature>
<evidence type="ECO:0000313" key="10">
    <source>
        <dbReference type="EMBL" id="GMT36722.1"/>
    </source>
</evidence>
<evidence type="ECO:0000256" key="5">
    <source>
        <dbReference type="ARBA" id="ARBA00022989"/>
    </source>
</evidence>
<dbReference type="PRINTS" id="PR00176">
    <property type="entry name" value="NANEUSMPORT"/>
</dbReference>
<keyword evidence="2" id="KW-0813">Transport</keyword>
<keyword evidence="5 9" id="KW-1133">Transmembrane helix</keyword>
<dbReference type="PANTHER" id="PTHR11616:SF265">
    <property type="entry name" value="TRANSPORTER"/>
    <property type="match status" value="1"/>
</dbReference>
<dbReference type="EMBL" id="BTSY01000007">
    <property type="protein sequence ID" value="GMT36722.1"/>
    <property type="molecule type" value="Genomic_DNA"/>
</dbReference>
<feature type="transmembrane region" description="Helical" evidence="9">
    <location>
        <begin position="420"/>
        <end position="444"/>
    </location>
</feature>
<feature type="transmembrane region" description="Helical" evidence="9">
    <location>
        <begin position="548"/>
        <end position="569"/>
    </location>
</feature>
<evidence type="ECO:0000256" key="3">
    <source>
        <dbReference type="ARBA" id="ARBA00022692"/>
    </source>
</evidence>
<keyword evidence="8" id="KW-1015">Disulfide bond</keyword>
<evidence type="ECO:0000256" key="8">
    <source>
        <dbReference type="PIRSR" id="PIRSR600175-2"/>
    </source>
</evidence>
<dbReference type="GO" id="GO:0005886">
    <property type="term" value="C:plasma membrane"/>
    <property type="evidence" value="ECO:0007669"/>
    <property type="project" value="TreeGrafter"/>
</dbReference>
<feature type="binding site" evidence="7">
    <location>
        <position position="394"/>
    </location>
    <ligand>
        <name>Na(+)</name>
        <dbReference type="ChEBI" id="CHEBI:29101"/>
        <label>1</label>
    </ligand>
</feature>
<accession>A0AAV5X099</accession>
<evidence type="ECO:0000256" key="9">
    <source>
        <dbReference type="SAM" id="Phobius"/>
    </source>
</evidence>
<feature type="transmembrane region" description="Helical" evidence="9">
    <location>
        <begin position="494"/>
        <end position="523"/>
    </location>
</feature>
<evidence type="ECO:0000256" key="4">
    <source>
        <dbReference type="ARBA" id="ARBA00022847"/>
    </source>
</evidence>
<evidence type="ECO:0000313" key="11">
    <source>
        <dbReference type="Proteomes" id="UP001432322"/>
    </source>
</evidence>
<keyword evidence="4" id="KW-0769">Symport</keyword>
<feature type="transmembrane region" description="Helical" evidence="9">
    <location>
        <begin position="207"/>
        <end position="227"/>
    </location>
</feature>
<comment type="subcellular location">
    <subcellularLocation>
        <location evidence="1">Membrane</location>
        <topology evidence="1">Multi-pass membrane protein</topology>
    </subcellularLocation>
</comment>
<keyword evidence="3 9" id="KW-0812">Transmembrane</keyword>
<feature type="binding site" evidence="7">
    <location>
        <position position="23"/>
    </location>
    <ligand>
        <name>Na(+)</name>
        <dbReference type="ChEBI" id="CHEBI:29101"/>
        <label>1</label>
    </ligand>
</feature>
<feature type="transmembrane region" description="Helical" evidence="9">
    <location>
        <begin position="319"/>
        <end position="344"/>
    </location>
</feature>
<feature type="transmembrane region" description="Helical" evidence="9">
    <location>
        <begin position="83"/>
        <end position="103"/>
    </location>
</feature>
<feature type="transmembrane region" description="Helical" evidence="9">
    <location>
        <begin position="377"/>
        <end position="399"/>
    </location>
</feature>
<keyword evidence="11" id="KW-1185">Reference proteome</keyword>
<feature type="binding site" evidence="7">
    <location>
        <position position="21"/>
    </location>
    <ligand>
        <name>Na(+)</name>
        <dbReference type="ChEBI" id="CHEBI:29101"/>
        <label>1</label>
    </ligand>
</feature>
<feature type="binding site" evidence="7">
    <location>
        <position position="390"/>
    </location>
    <ligand>
        <name>Na(+)</name>
        <dbReference type="ChEBI" id="CHEBI:29101"/>
        <label>1</label>
    </ligand>
</feature>
<dbReference type="Proteomes" id="UP001432322">
    <property type="component" value="Unassembled WGS sequence"/>
</dbReference>
<dbReference type="GO" id="GO:0043005">
    <property type="term" value="C:neuron projection"/>
    <property type="evidence" value="ECO:0007669"/>
    <property type="project" value="TreeGrafter"/>
</dbReference>
<keyword evidence="7" id="KW-0915">Sodium</keyword>
<feature type="transmembrane region" description="Helical" evidence="9">
    <location>
        <begin position="12"/>
        <end position="30"/>
    </location>
</feature>
<proteinExistence type="predicted"/>
<feature type="transmembrane region" description="Helical" evidence="9">
    <location>
        <begin position="286"/>
        <end position="307"/>
    </location>
</feature>
<feature type="transmembrane region" description="Helical" evidence="9">
    <location>
        <begin position="239"/>
        <end position="257"/>
    </location>
</feature>
<dbReference type="AlphaFoldDB" id="A0AAV5X099"/>